<evidence type="ECO:0000256" key="1">
    <source>
        <dbReference type="ARBA" id="ARBA00004477"/>
    </source>
</evidence>
<dbReference type="GO" id="GO:0006506">
    <property type="term" value="P:GPI anchor biosynthetic process"/>
    <property type="evidence" value="ECO:0007669"/>
    <property type="project" value="UniProtKB-UniPathway"/>
</dbReference>
<comment type="subcellular location">
    <subcellularLocation>
        <location evidence="1">Endoplasmic reticulum membrane</location>
        <topology evidence="1">Multi-pass membrane protein</topology>
    </subcellularLocation>
</comment>
<dbReference type="GO" id="GO:0005789">
    <property type="term" value="C:endoplasmic reticulum membrane"/>
    <property type="evidence" value="ECO:0007669"/>
    <property type="project" value="UniProtKB-SubCell"/>
</dbReference>
<keyword evidence="5" id="KW-0256">Endoplasmic reticulum</keyword>
<feature type="transmembrane region" description="Helical" evidence="8">
    <location>
        <begin position="388"/>
        <end position="408"/>
    </location>
</feature>
<evidence type="ECO:0008006" key="11">
    <source>
        <dbReference type="Google" id="ProtNLM"/>
    </source>
</evidence>
<dbReference type="OrthoDB" id="17366at2759"/>
<dbReference type="InterPro" id="IPR009580">
    <property type="entry name" value="GPI_biosynthesis_protein_Pig-F"/>
</dbReference>
<evidence type="ECO:0000256" key="6">
    <source>
        <dbReference type="ARBA" id="ARBA00022989"/>
    </source>
</evidence>
<dbReference type="Pfam" id="PF06699">
    <property type="entry name" value="PIG-F"/>
    <property type="match status" value="1"/>
</dbReference>
<sequence length="426" mass="47050">MSLIVCSSPCYWFRQGSSNFNLAARTPAADQAAIYRNASSLGSRVRCILHIEGVACAWLFEVENAYRVFKGGVTPRLDFEEILRKFNVLPVLTALRQRQLEGSFFMFKSVQVRQSQPPTSIHEPAMRSAKGIAKASKGGNSPPTTTNSSLLSLVEVLPGNSYIPIVGVHTTLLLFNALFLPRTTFLQDIAGLRVDPAQLSSLDRPQHPFLEPLTLNPLTTIVYICLGAAVLQTWWAGYVRDWLSLMTIKGSENEKRLEKAIVNRQKTKAFVVAWIVTLAASLVIHSVLILFGAPLSWHASRTYGLALLLSVITVYTPAFVFGPPEFGPSTASLLKRLLWTRLFAEFTIRSPVERAIVYPAVGSFVGAWFGAMPIALDWDRPWQAWPLTPAYGAISGYIIGSLLSLTVNSMRQLIVQQRHTSGQSSN</sequence>
<dbReference type="EMBL" id="JAACJO010000014">
    <property type="protein sequence ID" value="KAF5350632.1"/>
    <property type="molecule type" value="Genomic_DNA"/>
</dbReference>
<dbReference type="UniPathway" id="UPA00196"/>
<comment type="pathway">
    <text evidence="2">Glycolipid biosynthesis; glycosylphosphatidylinositol-anchor biosynthesis.</text>
</comment>
<evidence type="ECO:0000256" key="3">
    <source>
        <dbReference type="ARBA" id="ARBA00022502"/>
    </source>
</evidence>
<feature type="transmembrane region" description="Helical" evidence="8">
    <location>
        <begin position="303"/>
        <end position="322"/>
    </location>
</feature>
<reference evidence="9 10" key="1">
    <citation type="journal article" date="2020" name="ISME J.">
        <title>Uncovering the hidden diversity of litter-decomposition mechanisms in mushroom-forming fungi.</title>
        <authorList>
            <person name="Floudas D."/>
            <person name="Bentzer J."/>
            <person name="Ahren D."/>
            <person name="Johansson T."/>
            <person name="Persson P."/>
            <person name="Tunlid A."/>
        </authorList>
    </citation>
    <scope>NUCLEOTIDE SEQUENCE [LARGE SCALE GENOMIC DNA]</scope>
    <source>
        <strain evidence="9 10">CBS 146.42</strain>
    </source>
</reference>
<feature type="transmembrane region" description="Helical" evidence="8">
    <location>
        <begin position="269"/>
        <end position="291"/>
    </location>
</feature>
<evidence type="ECO:0000313" key="9">
    <source>
        <dbReference type="EMBL" id="KAF5350632.1"/>
    </source>
</evidence>
<evidence type="ECO:0000256" key="5">
    <source>
        <dbReference type="ARBA" id="ARBA00022824"/>
    </source>
</evidence>
<keyword evidence="7 8" id="KW-0472">Membrane</keyword>
<accession>A0A8H5D1W1</accession>
<name>A0A8H5D1W1_9AGAR</name>
<keyword evidence="10" id="KW-1185">Reference proteome</keyword>
<keyword evidence="4 8" id="KW-0812">Transmembrane</keyword>
<evidence type="ECO:0000256" key="2">
    <source>
        <dbReference type="ARBA" id="ARBA00004687"/>
    </source>
</evidence>
<gene>
    <name evidence="9" type="ORF">D9756_008592</name>
</gene>
<feature type="transmembrane region" description="Helical" evidence="8">
    <location>
        <begin position="356"/>
        <end position="376"/>
    </location>
</feature>
<keyword evidence="6 8" id="KW-1133">Transmembrane helix</keyword>
<keyword evidence="3" id="KW-0337">GPI-anchor biosynthesis</keyword>
<proteinExistence type="predicted"/>
<organism evidence="9 10">
    <name type="scientific">Leucocoprinus leucothites</name>
    <dbReference type="NCBI Taxonomy" id="201217"/>
    <lineage>
        <taxon>Eukaryota</taxon>
        <taxon>Fungi</taxon>
        <taxon>Dikarya</taxon>
        <taxon>Basidiomycota</taxon>
        <taxon>Agaricomycotina</taxon>
        <taxon>Agaricomycetes</taxon>
        <taxon>Agaricomycetidae</taxon>
        <taxon>Agaricales</taxon>
        <taxon>Agaricineae</taxon>
        <taxon>Agaricaceae</taxon>
        <taxon>Leucocoprinus</taxon>
    </lineage>
</organism>
<protein>
    <recommendedName>
        <fullName evidence="11">Glycosylphosphatidylinositol anchor biosynthesis protein 11</fullName>
    </recommendedName>
</protein>
<evidence type="ECO:0000256" key="4">
    <source>
        <dbReference type="ARBA" id="ARBA00022692"/>
    </source>
</evidence>
<dbReference type="Proteomes" id="UP000559027">
    <property type="component" value="Unassembled WGS sequence"/>
</dbReference>
<evidence type="ECO:0000313" key="10">
    <source>
        <dbReference type="Proteomes" id="UP000559027"/>
    </source>
</evidence>
<evidence type="ECO:0000256" key="8">
    <source>
        <dbReference type="SAM" id="Phobius"/>
    </source>
</evidence>
<feature type="transmembrane region" description="Helical" evidence="8">
    <location>
        <begin position="221"/>
        <end position="239"/>
    </location>
</feature>
<dbReference type="AlphaFoldDB" id="A0A8H5D1W1"/>
<comment type="caution">
    <text evidence="9">The sequence shown here is derived from an EMBL/GenBank/DDBJ whole genome shotgun (WGS) entry which is preliminary data.</text>
</comment>
<evidence type="ECO:0000256" key="7">
    <source>
        <dbReference type="ARBA" id="ARBA00023136"/>
    </source>
</evidence>